<evidence type="ECO:0000256" key="11">
    <source>
        <dbReference type="RuleBase" id="RU365094"/>
    </source>
</evidence>
<evidence type="ECO:0000313" key="14">
    <source>
        <dbReference type="EMBL" id="TDS75894.1"/>
    </source>
</evidence>
<evidence type="ECO:0000256" key="3">
    <source>
        <dbReference type="ARBA" id="ARBA00022475"/>
    </source>
</evidence>
<keyword evidence="5 11" id="KW-0547">Nucleotide-binding</keyword>
<evidence type="ECO:0000256" key="10">
    <source>
        <dbReference type="ARBA" id="ARBA00063837"/>
    </source>
</evidence>
<keyword evidence="3 11" id="KW-1003">Cell membrane</keyword>
<keyword evidence="4 11" id="KW-0132">Cell division</keyword>
<dbReference type="Gene3D" id="3.40.50.300">
    <property type="entry name" value="P-loop containing nucleotide triphosphate hydrolases"/>
    <property type="match status" value="1"/>
</dbReference>
<dbReference type="AlphaFoldDB" id="A0A4R7FHS0"/>
<evidence type="ECO:0000256" key="5">
    <source>
        <dbReference type="ARBA" id="ARBA00022741"/>
    </source>
</evidence>
<dbReference type="GO" id="GO:0051301">
    <property type="term" value="P:cell division"/>
    <property type="evidence" value="ECO:0007669"/>
    <property type="project" value="UniProtKB-UniRule"/>
</dbReference>
<feature type="region of interest" description="Disordered" evidence="12">
    <location>
        <begin position="235"/>
        <end position="286"/>
    </location>
</feature>
<evidence type="ECO:0000256" key="2">
    <source>
        <dbReference type="ARBA" id="ARBA00020019"/>
    </source>
</evidence>
<evidence type="ECO:0000256" key="1">
    <source>
        <dbReference type="ARBA" id="ARBA00005417"/>
    </source>
</evidence>
<comment type="function">
    <text evidence="9">Part of the ABC transporter FtsEX involved in cellular division. Has ATPase activity.</text>
</comment>
<dbReference type="RefSeq" id="WP_133767129.1">
    <property type="nucleotide sequence ID" value="NZ_BAAARP010000001.1"/>
</dbReference>
<dbReference type="GO" id="GO:0005886">
    <property type="term" value="C:plasma membrane"/>
    <property type="evidence" value="ECO:0007669"/>
    <property type="project" value="UniProtKB-SubCell"/>
</dbReference>
<comment type="subunit">
    <text evidence="10 11">Homodimer. Forms a membrane-associated complex with FtsX.</text>
</comment>
<dbReference type="InterPro" id="IPR027417">
    <property type="entry name" value="P-loop_NTPase"/>
</dbReference>
<dbReference type="GO" id="GO:0022857">
    <property type="term" value="F:transmembrane transporter activity"/>
    <property type="evidence" value="ECO:0007669"/>
    <property type="project" value="TreeGrafter"/>
</dbReference>
<protein>
    <recommendedName>
        <fullName evidence="2 11">Cell division ATP-binding protein FtsE</fullName>
    </recommendedName>
</protein>
<evidence type="ECO:0000256" key="12">
    <source>
        <dbReference type="SAM" id="MobiDB-lite"/>
    </source>
</evidence>
<evidence type="ECO:0000313" key="15">
    <source>
        <dbReference type="Proteomes" id="UP000295344"/>
    </source>
</evidence>
<dbReference type="Proteomes" id="UP000295344">
    <property type="component" value="Unassembled WGS sequence"/>
</dbReference>
<dbReference type="InterPro" id="IPR005286">
    <property type="entry name" value="Cell_div_FtsE"/>
</dbReference>
<feature type="compositionally biased region" description="Basic and acidic residues" evidence="12">
    <location>
        <begin position="384"/>
        <end position="401"/>
    </location>
</feature>
<dbReference type="InterPro" id="IPR017871">
    <property type="entry name" value="ABC_transporter-like_CS"/>
</dbReference>
<dbReference type="InterPro" id="IPR015854">
    <property type="entry name" value="ABC_transpr_LolD-like"/>
</dbReference>
<dbReference type="PANTHER" id="PTHR24220">
    <property type="entry name" value="IMPORT ATP-BINDING PROTEIN"/>
    <property type="match status" value="1"/>
</dbReference>
<dbReference type="NCBIfam" id="TIGR02673">
    <property type="entry name" value="FtsE"/>
    <property type="match status" value="1"/>
</dbReference>
<evidence type="ECO:0000256" key="4">
    <source>
        <dbReference type="ARBA" id="ARBA00022618"/>
    </source>
</evidence>
<dbReference type="SMART" id="SM00382">
    <property type="entry name" value="AAA"/>
    <property type="match status" value="1"/>
</dbReference>
<dbReference type="InterPro" id="IPR003439">
    <property type="entry name" value="ABC_transporter-like_ATP-bd"/>
</dbReference>
<comment type="caution">
    <text evidence="14">The sequence shown here is derived from an EMBL/GenBank/DDBJ whole genome shotgun (WGS) entry which is preliminary data.</text>
</comment>
<accession>A0A4R7FHS0</accession>
<evidence type="ECO:0000259" key="13">
    <source>
        <dbReference type="PROSITE" id="PS50893"/>
    </source>
</evidence>
<dbReference type="InterPro" id="IPR003593">
    <property type="entry name" value="AAA+_ATPase"/>
</dbReference>
<evidence type="ECO:0000256" key="7">
    <source>
        <dbReference type="ARBA" id="ARBA00023136"/>
    </source>
</evidence>
<gene>
    <name evidence="11" type="primary">ftsE</name>
    <name evidence="14" type="ORF">CLV52_3004</name>
</gene>
<evidence type="ECO:0000256" key="9">
    <source>
        <dbReference type="ARBA" id="ARBA00054718"/>
    </source>
</evidence>
<dbReference type="Pfam" id="PF00005">
    <property type="entry name" value="ABC_tran"/>
    <property type="match status" value="1"/>
</dbReference>
<keyword evidence="15" id="KW-1185">Reference proteome</keyword>
<comment type="similarity">
    <text evidence="1 11">Belongs to the ABC transporter superfamily.</text>
</comment>
<feature type="region of interest" description="Disordered" evidence="12">
    <location>
        <begin position="367"/>
        <end position="423"/>
    </location>
</feature>
<dbReference type="GO" id="GO:0005524">
    <property type="term" value="F:ATP binding"/>
    <property type="evidence" value="ECO:0007669"/>
    <property type="project" value="UniProtKB-UniRule"/>
</dbReference>
<dbReference type="EMBL" id="SOAM01000003">
    <property type="protein sequence ID" value="TDS75894.1"/>
    <property type="molecule type" value="Genomic_DNA"/>
</dbReference>
<dbReference type="PANTHER" id="PTHR24220:SF470">
    <property type="entry name" value="CELL DIVISION ATP-BINDING PROTEIN FTSE"/>
    <property type="match status" value="1"/>
</dbReference>
<dbReference type="GO" id="GO:0016887">
    <property type="term" value="F:ATP hydrolysis activity"/>
    <property type="evidence" value="ECO:0007669"/>
    <property type="project" value="InterPro"/>
</dbReference>
<evidence type="ECO:0000256" key="6">
    <source>
        <dbReference type="ARBA" id="ARBA00022840"/>
    </source>
</evidence>
<name>A0A4R7FHS0_9MICO</name>
<dbReference type="OrthoDB" id="9802264at2"/>
<feature type="domain" description="ABC transporter" evidence="13">
    <location>
        <begin position="2"/>
        <end position="238"/>
    </location>
</feature>
<comment type="subcellular location">
    <subcellularLocation>
        <location evidence="11">Cell membrane</location>
        <topology evidence="11">Peripheral membrane protein</topology>
        <orientation evidence="11">Cytoplasmic side</orientation>
    </subcellularLocation>
</comment>
<sequence>MIRFDSVTKRYRGAPRPALDDVTLEIGAGEFVFLVGASGSGKSSLLRLMLREEKPTSGEIHVLGQRLTSISTRKVPYFRRSLGVVFQDFRLLPNKTVYENVAFTLQVIGKSRGFIQTTVPDVLETVGLAEKSSNFPNELSGGEQQRVAIARAVVNKPSVLLADEPTGNLDPRTSEGIMQVLDRINQQGTTVVMATHDVTIVDRAQKRVVELVQGKIIRDELEATYVTSSIKLPKPPVTESTPVQNGSGGVPLWARRGQQQQQPATGAQEVRPSTGAVPVQRPATGAVPMARPATGAVPVQRPATGAVPVQSAAPASAPIWVRAETGPVLLPGEHAPWRAAPVAPPVEEEHPDGRSLFFAAPVPATGAVNAHTEPGAPETEADESDLRGVARRREQLPEHLDFITGLGLRGRRGDADDEVGPSS</sequence>
<dbReference type="PROSITE" id="PS00211">
    <property type="entry name" value="ABC_TRANSPORTER_1"/>
    <property type="match status" value="1"/>
</dbReference>
<dbReference type="FunFam" id="3.40.50.300:FF:000056">
    <property type="entry name" value="Cell division ATP-binding protein FtsE"/>
    <property type="match status" value="1"/>
</dbReference>
<keyword evidence="6 11" id="KW-0067">ATP-binding</keyword>
<reference evidence="14 15" key="1">
    <citation type="submission" date="2019-03" db="EMBL/GenBank/DDBJ databases">
        <title>Genomic Encyclopedia of Archaeal and Bacterial Type Strains, Phase II (KMG-II): from individual species to whole genera.</title>
        <authorList>
            <person name="Goeker M."/>
        </authorList>
    </citation>
    <scope>NUCLEOTIDE SEQUENCE [LARGE SCALE GENOMIC DNA]</scope>
    <source>
        <strain evidence="14 15">DSM 24782</strain>
    </source>
</reference>
<organism evidence="14 15">
    <name type="scientific">Amnibacterium kyonggiense</name>
    <dbReference type="NCBI Taxonomy" id="595671"/>
    <lineage>
        <taxon>Bacteria</taxon>
        <taxon>Bacillati</taxon>
        <taxon>Actinomycetota</taxon>
        <taxon>Actinomycetes</taxon>
        <taxon>Micrococcales</taxon>
        <taxon>Microbacteriaceae</taxon>
        <taxon>Amnibacterium</taxon>
    </lineage>
</organism>
<proteinExistence type="inferred from homology"/>
<evidence type="ECO:0000256" key="8">
    <source>
        <dbReference type="ARBA" id="ARBA00023306"/>
    </source>
</evidence>
<keyword evidence="7 11" id="KW-0472">Membrane</keyword>
<dbReference type="PROSITE" id="PS50893">
    <property type="entry name" value="ABC_TRANSPORTER_2"/>
    <property type="match status" value="1"/>
</dbReference>
<keyword evidence="8 11" id="KW-0131">Cell cycle</keyword>
<dbReference type="SUPFAM" id="SSF52540">
    <property type="entry name" value="P-loop containing nucleoside triphosphate hydrolases"/>
    <property type="match status" value="1"/>
</dbReference>